<feature type="transmembrane region" description="Helical" evidence="8">
    <location>
        <begin position="57"/>
        <end position="83"/>
    </location>
</feature>
<comment type="function">
    <text evidence="8">Essential subunit of the Sec protein translocation channel SecYEG. Clamps together the 2 halves of SecY. May contact the channel plug during translocation.</text>
</comment>
<evidence type="ECO:0000256" key="8">
    <source>
        <dbReference type="HAMAP-Rule" id="MF_00422"/>
    </source>
</evidence>
<protein>
    <recommendedName>
        <fullName evidence="8">Protein translocase subunit SecE</fullName>
    </recommendedName>
</protein>
<keyword evidence="2 8" id="KW-0813">Transport</keyword>
<evidence type="ECO:0000313" key="9">
    <source>
        <dbReference type="EMBL" id="HEF64926.1"/>
    </source>
</evidence>
<comment type="caution">
    <text evidence="9">The sequence shown here is derived from an EMBL/GenBank/DDBJ whole genome shotgun (WGS) entry which is preliminary data.</text>
</comment>
<dbReference type="GO" id="GO:0065002">
    <property type="term" value="P:intracellular protein transmembrane transport"/>
    <property type="evidence" value="ECO:0007669"/>
    <property type="project" value="UniProtKB-UniRule"/>
</dbReference>
<sequence>MTTKAQIPARAGGKAKAQERAAKPKSGRLAALRRLVADLRSEWRKITWPDRETTRKLTLLVIGLATVLGLILGAVDALFVRLWHLLGGL</sequence>
<keyword evidence="3 8" id="KW-0812">Transmembrane</keyword>
<dbReference type="Gene3D" id="1.20.5.1030">
    <property type="entry name" value="Preprotein translocase secy subunit"/>
    <property type="match status" value="1"/>
</dbReference>
<reference evidence="9" key="1">
    <citation type="journal article" date="2020" name="mSystems">
        <title>Genome- and Community-Level Interaction Insights into Carbon Utilization and Element Cycling Functions of Hydrothermarchaeota in Hydrothermal Sediment.</title>
        <authorList>
            <person name="Zhou Z."/>
            <person name="Liu Y."/>
            <person name="Xu W."/>
            <person name="Pan J."/>
            <person name="Luo Z.H."/>
            <person name="Li M."/>
        </authorList>
    </citation>
    <scope>NUCLEOTIDE SEQUENCE [LARGE SCALE GENOMIC DNA]</scope>
    <source>
        <strain evidence="9">SpSt-222</strain>
    </source>
</reference>
<dbReference type="InterPro" id="IPR038379">
    <property type="entry name" value="SecE_sf"/>
</dbReference>
<keyword evidence="5 8" id="KW-1133">Transmembrane helix</keyword>
<dbReference type="InterPro" id="IPR005807">
    <property type="entry name" value="SecE_bac"/>
</dbReference>
<dbReference type="GO" id="GO:0008320">
    <property type="term" value="F:protein transmembrane transporter activity"/>
    <property type="evidence" value="ECO:0007669"/>
    <property type="project" value="UniProtKB-UniRule"/>
</dbReference>
<dbReference type="InterPro" id="IPR001901">
    <property type="entry name" value="Translocase_SecE/Sec61-g"/>
</dbReference>
<accession>A0A7C1JVF0</accession>
<dbReference type="GO" id="GO:0009306">
    <property type="term" value="P:protein secretion"/>
    <property type="evidence" value="ECO:0007669"/>
    <property type="project" value="UniProtKB-UniRule"/>
</dbReference>
<dbReference type="GO" id="GO:0006605">
    <property type="term" value="P:protein targeting"/>
    <property type="evidence" value="ECO:0007669"/>
    <property type="project" value="UniProtKB-UniRule"/>
</dbReference>
<dbReference type="NCBIfam" id="TIGR00964">
    <property type="entry name" value="secE_bact"/>
    <property type="match status" value="1"/>
</dbReference>
<name>A0A7C1JVF0_THERO</name>
<dbReference type="GO" id="GO:0005886">
    <property type="term" value="C:plasma membrane"/>
    <property type="evidence" value="ECO:0007669"/>
    <property type="project" value="UniProtKB-SubCell"/>
</dbReference>
<keyword evidence="4 8" id="KW-0653">Protein transport</keyword>
<dbReference type="AlphaFoldDB" id="A0A7C1JVF0"/>
<keyword evidence="6 8" id="KW-0811">Translocation</keyword>
<comment type="subunit">
    <text evidence="8">Component of the Sec protein translocase complex. Heterotrimer consisting of SecY, SecE and SecG subunits. The heterotrimers can form oligomers, although 1 heterotrimer is thought to be able to translocate proteins. Interacts with the ribosome. Interacts with SecDF, and other proteins may be involved. Interacts with SecA.</text>
</comment>
<evidence type="ECO:0000256" key="4">
    <source>
        <dbReference type="ARBA" id="ARBA00022927"/>
    </source>
</evidence>
<dbReference type="EMBL" id="DSJL01000009">
    <property type="protein sequence ID" value="HEF64926.1"/>
    <property type="molecule type" value="Genomic_DNA"/>
</dbReference>
<dbReference type="HAMAP" id="MF_00422">
    <property type="entry name" value="SecE"/>
    <property type="match status" value="1"/>
</dbReference>
<evidence type="ECO:0000256" key="3">
    <source>
        <dbReference type="ARBA" id="ARBA00022692"/>
    </source>
</evidence>
<evidence type="ECO:0000256" key="2">
    <source>
        <dbReference type="ARBA" id="ARBA00022448"/>
    </source>
</evidence>
<gene>
    <name evidence="8 9" type="primary">secE</name>
    <name evidence="9" type="ORF">ENP47_04935</name>
</gene>
<proteinExistence type="inferred from homology"/>
<evidence type="ECO:0000256" key="5">
    <source>
        <dbReference type="ARBA" id="ARBA00022989"/>
    </source>
</evidence>
<dbReference type="Pfam" id="PF00584">
    <property type="entry name" value="SecE"/>
    <property type="match status" value="1"/>
</dbReference>
<keyword evidence="8" id="KW-1003">Cell membrane</keyword>
<comment type="subcellular location">
    <subcellularLocation>
        <location evidence="8">Cell membrane</location>
        <topology evidence="8">Single-pass membrane protein</topology>
    </subcellularLocation>
    <subcellularLocation>
        <location evidence="1">Membrane</location>
    </subcellularLocation>
</comment>
<evidence type="ECO:0000256" key="1">
    <source>
        <dbReference type="ARBA" id="ARBA00004370"/>
    </source>
</evidence>
<dbReference type="GO" id="GO:0043952">
    <property type="term" value="P:protein transport by the Sec complex"/>
    <property type="evidence" value="ECO:0007669"/>
    <property type="project" value="UniProtKB-UniRule"/>
</dbReference>
<keyword evidence="7 8" id="KW-0472">Membrane</keyword>
<comment type="similarity">
    <text evidence="8">Belongs to the SecE/SEC61-gamma family.</text>
</comment>
<organism evidence="9">
    <name type="scientific">Thermomicrobium roseum</name>
    <dbReference type="NCBI Taxonomy" id="500"/>
    <lineage>
        <taxon>Bacteria</taxon>
        <taxon>Pseudomonadati</taxon>
        <taxon>Thermomicrobiota</taxon>
        <taxon>Thermomicrobia</taxon>
        <taxon>Thermomicrobiales</taxon>
        <taxon>Thermomicrobiaceae</taxon>
        <taxon>Thermomicrobium</taxon>
    </lineage>
</organism>
<evidence type="ECO:0000256" key="7">
    <source>
        <dbReference type="ARBA" id="ARBA00023136"/>
    </source>
</evidence>
<evidence type="ECO:0000256" key="6">
    <source>
        <dbReference type="ARBA" id="ARBA00023010"/>
    </source>
</evidence>